<evidence type="ECO:0000313" key="1">
    <source>
        <dbReference type="EMBL" id="ETW50930.1"/>
    </source>
</evidence>
<dbReference type="AlphaFoldDB" id="A0A024WW46"/>
<dbReference type="EMBL" id="KI925506">
    <property type="protein sequence ID" value="ETW50930.1"/>
    <property type="molecule type" value="Genomic_DNA"/>
</dbReference>
<protein>
    <submittedName>
        <fullName evidence="1">Uncharacterized protein</fullName>
    </submittedName>
</protein>
<accession>A0A024WW46</accession>
<gene>
    <name evidence="1" type="ORF">PFMALIP_01089</name>
</gene>
<reference evidence="1 2" key="1">
    <citation type="submission" date="2013-02" db="EMBL/GenBank/DDBJ databases">
        <title>The Genome Annotation of Plasmodium falciparum MaliPS096_E11.</title>
        <authorList>
            <consortium name="The Broad Institute Genome Sequencing Platform"/>
            <consortium name="The Broad Institute Genome Sequencing Center for Infectious Disease"/>
            <person name="Neafsey D."/>
            <person name="Hoffman S."/>
            <person name="Volkman S."/>
            <person name="Rosenthal P."/>
            <person name="Walker B."/>
            <person name="Young S.K."/>
            <person name="Zeng Q."/>
            <person name="Gargeya S."/>
            <person name="Fitzgerald M."/>
            <person name="Haas B."/>
            <person name="Abouelleil A."/>
            <person name="Allen A.W."/>
            <person name="Alvarado L."/>
            <person name="Arachchi H.M."/>
            <person name="Berlin A.M."/>
            <person name="Chapman S.B."/>
            <person name="Gainer-Dewar J."/>
            <person name="Goldberg J."/>
            <person name="Griggs A."/>
            <person name="Gujja S."/>
            <person name="Hansen M."/>
            <person name="Howarth C."/>
            <person name="Imamovic A."/>
            <person name="Ireland A."/>
            <person name="Larimer J."/>
            <person name="McCowan C."/>
            <person name="Murphy C."/>
            <person name="Pearson M."/>
            <person name="Poon T.W."/>
            <person name="Priest M."/>
            <person name="Roberts A."/>
            <person name="Saif S."/>
            <person name="Shea T."/>
            <person name="Sisk P."/>
            <person name="Sykes S."/>
            <person name="Wortman J."/>
            <person name="Nusbaum C."/>
            <person name="Birren B."/>
        </authorList>
    </citation>
    <scope>NUCLEOTIDE SEQUENCE [LARGE SCALE GENOMIC DNA]</scope>
    <source>
        <strain evidence="1 2">MaliPS096_E11</strain>
    </source>
</reference>
<sequence length="97" mass="11588">MDWMQALFLLKFTKVECDMIYKKYFFNVEKCALKTNILNKQAKNNTINNNSNTYNYNISNEHINGKIKLENKKEIKCMVLYLSSSNDKINKYIKLYI</sequence>
<name>A0A024WW46_PLAFA</name>
<evidence type="ECO:0000313" key="2">
    <source>
        <dbReference type="Proteomes" id="UP000030699"/>
    </source>
</evidence>
<organism evidence="1 2">
    <name type="scientific">Plasmodium falciparum MaliPS096_E11</name>
    <dbReference type="NCBI Taxonomy" id="1036727"/>
    <lineage>
        <taxon>Eukaryota</taxon>
        <taxon>Sar</taxon>
        <taxon>Alveolata</taxon>
        <taxon>Apicomplexa</taxon>
        <taxon>Aconoidasida</taxon>
        <taxon>Haemosporida</taxon>
        <taxon>Plasmodiidae</taxon>
        <taxon>Plasmodium</taxon>
        <taxon>Plasmodium (Laverania)</taxon>
    </lineage>
</organism>
<dbReference type="Proteomes" id="UP000030699">
    <property type="component" value="Unassembled WGS sequence"/>
</dbReference>
<reference evidence="1 2" key="2">
    <citation type="submission" date="2013-02" db="EMBL/GenBank/DDBJ databases">
        <title>The Genome Sequence of Plasmodium falciparum MaliPS096_E11.</title>
        <authorList>
            <consortium name="The Broad Institute Genome Sequencing Platform"/>
            <consortium name="The Broad Institute Genome Sequencing Center for Infectious Disease"/>
            <person name="Neafsey D."/>
            <person name="Cheeseman I."/>
            <person name="Volkman S."/>
            <person name="Adams J."/>
            <person name="Walker B."/>
            <person name="Young S.K."/>
            <person name="Zeng Q."/>
            <person name="Gargeya S."/>
            <person name="Fitzgerald M."/>
            <person name="Haas B."/>
            <person name="Abouelleil A."/>
            <person name="Alvarado L."/>
            <person name="Arachchi H.M."/>
            <person name="Berlin A.M."/>
            <person name="Chapman S.B."/>
            <person name="Dewar J."/>
            <person name="Goldberg J."/>
            <person name="Griggs A."/>
            <person name="Gujja S."/>
            <person name="Hansen M."/>
            <person name="Howarth C."/>
            <person name="Imamovic A."/>
            <person name="Larimer J."/>
            <person name="McCowan C."/>
            <person name="Murphy C."/>
            <person name="Neiman D."/>
            <person name="Pearson M."/>
            <person name="Priest M."/>
            <person name="Roberts A."/>
            <person name="Saif S."/>
            <person name="Shea T."/>
            <person name="Sisk P."/>
            <person name="Sykes S."/>
            <person name="Wortman J."/>
            <person name="Nusbaum C."/>
            <person name="Birren B."/>
        </authorList>
    </citation>
    <scope>NUCLEOTIDE SEQUENCE [LARGE SCALE GENOMIC DNA]</scope>
    <source>
        <strain evidence="1 2">MaliPS096_E11</strain>
    </source>
</reference>
<proteinExistence type="predicted"/>